<dbReference type="PANTHER" id="PTHR34387:SF1">
    <property type="entry name" value="PERIPLASMIC IMMUNOGENIC PROTEIN"/>
    <property type="match status" value="1"/>
</dbReference>
<dbReference type="InterPro" id="IPR007497">
    <property type="entry name" value="SIMPL/DUF541"/>
</dbReference>
<dbReference type="RefSeq" id="WP_073378119.1">
    <property type="nucleotide sequence ID" value="NZ_FQXS01000026.1"/>
</dbReference>
<dbReference type="OrthoDB" id="7062395at2"/>
<dbReference type="Gene3D" id="3.30.110.170">
    <property type="entry name" value="Protein of unknown function (DUF541), domain 1"/>
    <property type="match status" value="1"/>
</dbReference>
<proteinExistence type="predicted"/>
<dbReference type="AlphaFoldDB" id="A0A1M5Y0U2"/>
<gene>
    <name evidence="2" type="ORF">SAMN02745124_03536</name>
</gene>
<reference evidence="2 3" key="1">
    <citation type="submission" date="2016-11" db="EMBL/GenBank/DDBJ databases">
        <authorList>
            <person name="Jaros S."/>
            <person name="Januszkiewicz K."/>
            <person name="Wedrychowicz H."/>
        </authorList>
    </citation>
    <scope>NUCLEOTIDE SEQUENCE [LARGE SCALE GENOMIC DNA]</scope>
    <source>
        <strain evidence="2 3">DSM 9705</strain>
    </source>
</reference>
<dbReference type="InterPro" id="IPR052022">
    <property type="entry name" value="26kDa_periplasmic_antigen"/>
</dbReference>
<evidence type="ECO:0000256" key="1">
    <source>
        <dbReference type="SAM" id="SignalP"/>
    </source>
</evidence>
<dbReference type="Gene3D" id="3.30.70.2970">
    <property type="entry name" value="Protein of unknown function (DUF541), domain 2"/>
    <property type="match status" value="1"/>
</dbReference>
<dbReference type="STRING" id="1121409.SAMN02745124_03536"/>
<organism evidence="2 3">
    <name type="scientific">Desulfofustis glycolicus DSM 9705</name>
    <dbReference type="NCBI Taxonomy" id="1121409"/>
    <lineage>
        <taxon>Bacteria</taxon>
        <taxon>Pseudomonadati</taxon>
        <taxon>Thermodesulfobacteriota</taxon>
        <taxon>Desulfobulbia</taxon>
        <taxon>Desulfobulbales</taxon>
        <taxon>Desulfocapsaceae</taxon>
        <taxon>Desulfofustis</taxon>
    </lineage>
</organism>
<dbReference type="GO" id="GO:0006974">
    <property type="term" value="P:DNA damage response"/>
    <property type="evidence" value="ECO:0007669"/>
    <property type="project" value="TreeGrafter"/>
</dbReference>
<feature type="signal peptide" evidence="1">
    <location>
        <begin position="1"/>
        <end position="20"/>
    </location>
</feature>
<dbReference type="EMBL" id="FQXS01000026">
    <property type="protein sequence ID" value="SHI05691.1"/>
    <property type="molecule type" value="Genomic_DNA"/>
</dbReference>
<evidence type="ECO:0000313" key="3">
    <source>
        <dbReference type="Proteomes" id="UP000184139"/>
    </source>
</evidence>
<dbReference type="PANTHER" id="PTHR34387">
    <property type="entry name" value="SLR1258 PROTEIN"/>
    <property type="match status" value="1"/>
</dbReference>
<evidence type="ECO:0000313" key="2">
    <source>
        <dbReference type="EMBL" id="SHI05691.1"/>
    </source>
</evidence>
<dbReference type="Proteomes" id="UP000184139">
    <property type="component" value="Unassembled WGS sequence"/>
</dbReference>
<sequence>MKKILTTLLLCIIWLGHATAAEENLNYHLVTLQAQAADTVDNDLLAVTMTAVAEANTAAEAADTVNETMVRAAALIGEIDDISYQTMNYQTTPRHQNRAIIGWSASQQISLKSKDIETLTALVGKLQKLLNVSAMQFEVGPERRKKAHDRLITEALTAFSEKARLVTAALGAKDFRLVNLTIDEDGIAPLRRDFGMEMALSRAAAPEVAAGESRVSVTVRGSIQLSF</sequence>
<name>A0A1M5Y0U2_9BACT</name>
<accession>A0A1M5Y0U2</accession>
<keyword evidence="3" id="KW-1185">Reference proteome</keyword>
<dbReference type="Pfam" id="PF04402">
    <property type="entry name" value="SIMPL"/>
    <property type="match status" value="1"/>
</dbReference>
<protein>
    <submittedName>
        <fullName evidence="2">Predicted secreted protein</fullName>
    </submittedName>
</protein>
<feature type="chain" id="PRO_5012409579" evidence="1">
    <location>
        <begin position="21"/>
        <end position="227"/>
    </location>
</feature>
<keyword evidence="1" id="KW-0732">Signal</keyword>